<keyword evidence="4" id="KW-0408">Iron</keyword>
<keyword evidence="2" id="KW-0479">Metal-binding</keyword>
<evidence type="ECO:0000313" key="8">
    <source>
        <dbReference type="Proteomes" id="UP001153076"/>
    </source>
</evidence>
<feature type="transmembrane region" description="Helical" evidence="6">
    <location>
        <begin position="12"/>
        <end position="29"/>
    </location>
</feature>
<evidence type="ECO:0000256" key="4">
    <source>
        <dbReference type="ARBA" id="ARBA00023004"/>
    </source>
</evidence>
<dbReference type="EMBL" id="JAKOGI010001168">
    <property type="protein sequence ID" value="KAJ8427244.1"/>
    <property type="molecule type" value="Genomic_DNA"/>
</dbReference>
<keyword evidence="3" id="KW-0560">Oxidoreductase</keyword>
<comment type="caution">
    <text evidence="7">The sequence shown here is derived from an EMBL/GenBank/DDBJ whole genome shotgun (WGS) entry which is preliminary data.</text>
</comment>
<gene>
    <name evidence="7" type="ORF">Cgig2_016936</name>
</gene>
<dbReference type="GO" id="GO:0016705">
    <property type="term" value="F:oxidoreductase activity, acting on paired donors, with incorporation or reduction of molecular oxygen"/>
    <property type="evidence" value="ECO:0007669"/>
    <property type="project" value="InterPro"/>
</dbReference>
<evidence type="ECO:0000256" key="2">
    <source>
        <dbReference type="ARBA" id="ARBA00022723"/>
    </source>
</evidence>
<protein>
    <recommendedName>
        <fullName evidence="9">Cytochrome P450</fullName>
    </recommendedName>
</protein>
<dbReference type="GO" id="GO:0020037">
    <property type="term" value="F:heme binding"/>
    <property type="evidence" value="ECO:0007669"/>
    <property type="project" value="InterPro"/>
</dbReference>
<evidence type="ECO:0000256" key="6">
    <source>
        <dbReference type="SAM" id="Phobius"/>
    </source>
</evidence>
<accession>A0A9Q1GXC2</accession>
<keyword evidence="6" id="KW-0812">Transmembrane</keyword>
<dbReference type="InterPro" id="IPR001128">
    <property type="entry name" value="Cyt_P450"/>
</dbReference>
<dbReference type="GO" id="GO:0005506">
    <property type="term" value="F:iron ion binding"/>
    <property type="evidence" value="ECO:0007669"/>
    <property type="project" value="InterPro"/>
</dbReference>
<dbReference type="InterPro" id="IPR036396">
    <property type="entry name" value="Cyt_P450_sf"/>
</dbReference>
<organism evidence="7 8">
    <name type="scientific">Carnegiea gigantea</name>
    <dbReference type="NCBI Taxonomy" id="171969"/>
    <lineage>
        <taxon>Eukaryota</taxon>
        <taxon>Viridiplantae</taxon>
        <taxon>Streptophyta</taxon>
        <taxon>Embryophyta</taxon>
        <taxon>Tracheophyta</taxon>
        <taxon>Spermatophyta</taxon>
        <taxon>Magnoliopsida</taxon>
        <taxon>eudicotyledons</taxon>
        <taxon>Gunneridae</taxon>
        <taxon>Pentapetalae</taxon>
        <taxon>Caryophyllales</taxon>
        <taxon>Cactineae</taxon>
        <taxon>Cactaceae</taxon>
        <taxon>Cactoideae</taxon>
        <taxon>Echinocereeae</taxon>
        <taxon>Carnegiea</taxon>
    </lineage>
</organism>
<dbReference type="GO" id="GO:0004497">
    <property type="term" value="F:monooxygenase activity"/>
    <property type="evidence" value="ECO:0007669"/>
    <property type="project" value="UniProtKB-KW"/>
</dbReference>
<dbReference type="SUPFAM" id="SSF48264">
    <property type="entry name" value="Cytochrome P450"/>
    <property type="match status" value="1"/>
</dbReference>
<dbReference type="InterPro" id="IPR002401">
    <property type="entry name" value="Cyt_P450_E_grp-I"/>
</dbReference>
<reference evidence="7" key="1">
    <citation type="submission" date="2022-04" db="EMBL/GenBank/DDBJ databases">
        <title>Carnegiea gigantea Genome sequencing and assembly v2.</title>
        <authorList>
            <person name="Copetti D."/>
            <person name="Sanderson M.J."/>
            <person name="Burquez A."/>
            <person name="Wojciechowski M.F."/>
        </authorList>
    </citation>
    <scope>NUCLEOTIDE SEQUENCE</scope>
    <source>
        <strain evidence="7">SGP5-SGP5p</strain>
        <tissue evidence="7">Aerial part</tissue>
    </source>
</reference>
<dbReference type="Proteomes" id="UP001153076">
    <property type="component" value="Unassembled WGS sequence"/>
</dbReference>
<keyword evidence="1" id="KW-0349">Heme</keyword>
<evidence type="ECO:0000256" key="1">
    <source>
        <dbReference type="ARBA" id="ARBA00022617"/>
    </source>
</evidence>
<feature type="transmembrane region" description="Helical" evidence="6">
    <location>
        <begin position="225"/>
        <end position="243"/>
    </location>
</feature>
<evidence type="ECO:0008006" key="9">
    <source>
        <dbReference type="Google" id="ProtNLM"/>
    </source>
</evidence>
<keyword evidence="6" id="KW-0472">Membrane</keyword>
<keyword evidence="5" id="KW-0503">Monooxygenase</keyword>
<keyword evidence="8" id="KW-1185">Reference proteome</keyword>
<sequence length="363" mass="41223">MNFNPIQHSNFSIIAATILTILLFSYILLTHITKPKKPTPPQVKGSWPILGHLPLLAPTSTSLHKTLATMADRYGPIFTLRLGGHRVYIISSHELAKECYTQKDVALASRPKMLASQHLGFNYTMLGFAPYGPYWRELRKLVTSHLLSAHCLERLRPIRTAEVVGLVKRLGLGSNHGPGRALVDLKKEFLDLSLGIIGKVVVGKDYTKEDGKEEGRRWQKALEEVFYLFGIVVVGDFVPWLRWADLGGHERKMKEVNKELDEIIQRMIGEHRERKLKSCGDEEERDFMDVMIKLLDGTKLGGYEADHVTKAAVFVSINFIMQPFENLLITLDAKGNEHKFNGSTYGHFLIVEARSRIPRRRDQ</sequence>
<name>A0A9Q1GXC2_9CARY</name>
<dbReference type="PRINTS" id="PR00463">
    <property type="entry name" value="EP450I"/>
</dbReference>
<dbReference type="AlphaFoldDB" id="A0A9Q1GXC2"/>
<proteinExistence type="predicted"/>
<dbReference type="OrthoDB" id="2789670at2759"/>
<evidence type="ECO:0000256" key="5">
    <source>
        <dbReference type="ARBA" id="ARBA00023033"/>
    </source>
</evidence>
<evidence type="ECO:0000256" key="3">
    <source>
        <dbReference type="ARBA" id="ARBA00023002"/>
    </source>
</evidence>
<dbReference type="Gene3D" id="1.10.630.10">
    <property type="entry name" value="Cytochrome P450"/>
    <property type="match status" value="1"/>
</dbReference>
<dbReference type="PANTHER" id="PTHR47947">
    <property type="entry name" value="CYTOCHROME P450 82C3-RELATED"/>
    <property type="match status" value="1"/>
</dbReference>
<dbReference type="Pfam" id="PF00067">
    <property type="entry name" value="p450"/>
    <property type="match status" value="1"/>
</dbReference>
<dbReference type="InterPro" id="IPR050651">
    <property type="entry name" value="Plant_Cytochrome_P450_Monoox"/>
</dbReference>
<evidence type="ECO:0000313" key="7">
    <source>
        <dbReference type="EMBL" id="KAJ8427244.1"/>
    </source>
</evidence>
<keyword evidence="6" id="KW-1133">Transmembrane helix</keyword>